<name>A0ABS5FEQ0_9BRAD</name>
<accession>A0ABS5FEQ0</accession>
<organism evidence="1 2">
    <name type="scientific">Bradyrhizobium jicamae</name>
    <dbReference type="NCBI Taxonomy" id="280332"/>
    <lineage>
        <taxon>Bacteria</taxon>
        <taxon>Pseudomonadati</taxon>
        <taxon>Pseudomonadota</taxon>
        <taxon>Alphaproteobacteria</taxon>
        <taxon>Hyphomicrobiales</taxon>
        <taxon>Nitrobacteraceae</taxon>
        <taxon>Bradyrhizobium</taxon>
    </lineage>
</organism>
<comment type="caution">
    <text evidence="1">The sequence shown here is derived from an EMBL/GenBank/DDBJ whole genome shotgun (WGS) entry which is preliminary data.</text>
</comment>
<dbReference type="RefSeq" id="WP_212492205.1">
    <property type="nucleotide sequence ID" value="NZ_JAFCJH010000006.1"/>
</dbReference>
<evidence type="ECO:0000313" key="1">
    <source>
        <dbReference type="EMBL" id="MBR0795260.1"/>
    </source>
</evidence>
<gene>
    <name evidence="1" type="ORF">JQ615_07665</name>
</gene>
<protein>
    <recommendedName>
        <fullName evidence="3">Transposase</fullName>
    </recommendedName>
</protein>
<evidence type="ECO:0008006" key="3">
    <source>
        <dbReference type="Google" id="ProtNLM"/>
    </source>
</evidence>
<reference evidence="2" key="1">
    <citation type="journal article" date="2021" name="ISME J.">
        <title>Evolutionary origin and ecological implication of a unique nif island in free-living Bradyrhizobium lineages.</title>
        <authorList>
            <person name="Tao J."/>
        </authorList>
    </citation>
    <scope>NUCLEOTIDE SEQUENCE [LARGE SCALE GENOMIC DNA]</scope>
    <source>
        <strain evidence="2">SZCCT0434</strain>
    </source>
</reference>
<evidence type="ECO:0000313" key="2">
    <source>
        <dbReference type="Proteomes" id="UP001315278"/>
    </source>
</evidence>
<proteinExistence type="predicted"/>
<dbReference type="Proteomes" id="UP001315278">
    <property type="component" value="Unassembled WGS sequence"/>
</dbReference>
<dbReference type="EMBL" id="JAFCJH010000006">
    <property type="protein sequence ID" value="MBR0795260.1"/>
    <property type="molecule type" value="Genomic_DNA"/>
</dbReference>
<sequence>MTKHALDNQRIEELLRGLRERTTEEITEGLMLLGGHYTPEMIRALELFVAERNAEPKKN</sequence>
<keyword evidence="2" id="KW-1185">Reference proteome</keyword>